<organism evidence="2 3">
    <name type="scientific">Trachymyrmex septentrionalis</name>
    <dbReference type="NCBI Taxonomy" id="34720"/>
    <lineage>
        <taxon>Eukaryota</taxon>
        <taxon>Metazoa</taxon>
        <taxon>Ecdysozoa</taxon>
        <taxon>Arthropoda</taxon>
        <taxon>Hexapoda</taxon>
        <taxon>Insecta</taxon>
        <taxon>Pterygota</taxon>
        <taxon>Neoptera</taxon>
        <taxon>Endopterygota</taxon>
        <taxon>Hymenoptera</taxon>
        <taxon>Apocrita</taxon>
        <taxon>Aculeata</taxon>
        <taxon>Formicoidea</taxon>
        <taxon>Formicidae</taxon>
        <taxon>Myrmicinae</taxon>
        <taxon>Trachymyrmex</taxon>
    </lineage>
</organism>
<evidence type="ECO:0000313" key="3">
    <source>
        <dbReference type="Proteomes" id="UP000078541"/>
    </source>
</evidence>
<feature type="domain" description="HAT C-terminal dimerisation" evidence="1">
    <location>
        <begin position="2"/>
        <end position="38"/>
    </location>
</feature>
<dbReference type="EMBL" id="KQ981805">
    <property type="protein sequence ID" value="KYN35604.1"/>
    <property type="molecule type" value="Genomic_DNA"/>
</dbReference>
<name>A0A195F6B3_9HYME</name>
<keyword evidence="3" id="KW-1185">Reference proteome</keyword>
<dbReference type="Pfam" id="PF05699">
    <property type="entry name" value="Dimer_Tnp_hAT"/>
    <property type="match status" value="1"/>
</dbReference>
<dbReference type="STRING" id="34720.A0A195F6B3"/>
<dbReference type="Proteomes" id="UP000078541">
    <property type="component" value="Unassembled WGS sequence"/>
</dbReference>
<accession>A0A195F6B3</accession>
<feature type="non-terminal residue" evidence="2">
    <location>
        <position position="1"/>
    </location>
</feature>
<sequence length="70" mass="8366">VLLTIPTSSCSNERSFSCLRYLKSYLRSTMKQKRKSYCDVYREIIDKLNMEEFINNFIKKNKIRAATFVM</sequence>
<reference evidence="2 3" key="1">
    <citation type="submission" date="2016-03" db="EMBL/GenBank/DDBJ databases">
        <title>Trachymyrmex septentrionalis WGS genome.</title>
        <authorList>
            <person name="Nygaard S."/>
            <person name="Hu H."/>
            <person name="Boomsma J."/>
            <person name="Zhang G."/>
        </authorList>
    </citation>
    <scope>NUCLEOTIDE SEQUENCE [LARGE SCALE GENOMIC DNA]</scope>
    <source>
        <strain evidence="2">Tsep2-gDNA-1</strain>
        <tissue evidence="2">Whole body</tissue>
    </source>
</reference>
<evidence type="ECO:0000259" key="1">
    <source>
        <dbReference type="Pfam" id="PF05699"/>
    </source>
</evidence>
<dbReference type="AlphaFoldDB" id="A0A195F6B3"/>
<proteinExistence type="predicted"/>
<evidence type="ECO:0000313" key="2">
    <source>
        <dbReference type="EMBL" id="KYN35604.1"/>
    </source>
</evidence>
<dbReference type="GO" id="GO:0046983">
    <property type="term" value="F:protein dimerization activity"/>
    <property type="evidence" value="ECO:0007669"/>
    <property type="project" value="InterPro"/>
</dbReference>
<dbReference type="InterPro" id="IPR008906">
    <property type="entry name" value="HATC_C_dom"/>
</dbReference>
<gene>
    <name evidence="2" type="ORF">ALC56_10164</name>
</gene>
<protein>
    <recommendedName>
        <fullName evidence="1">HAT C-terminal dimerisation domain-containing protein</fullName>
    </recommendedName>
</protein>